<protein>
    <submittedName>
        <fullName evidence="2">Uncharacterized protein</fullName>
    </submittedName>
</protein>
<proteinExistence type="predicted"/>
<reference evidence="2 3" key="1">
    <citation type="submission" date="2023-08" db="EMBL/GenBank/DDBJ databases">
        <title>Black Yeasts Isolated from many extreme environments.</title>
        <authorList>
            <person name="Coleine C."/>
            <person name="Stajich J.E."/>
            <person name="Selbmann L."/>
        </authorList>
    </citation>
    <scope>NUCLEOTIDE SEQUENCE [LARGE SCALE GENOMIC DNA]</scope>
    <source>
        <strain evidence="2 3">CCFEE 5935</strain>
    </source>
</reference>
<comment type="caution">
    <text evidence="2">The sequence shown here is derived from an EMBL/GenBank/DDBJ whole genome shotgun (WGS) entry which is preliminary data.</text>
</comment>
<evidence type="ECO:0000313" key="3">
    <source>
        <dbReference type="Proteomes" id="UP001337655"/>
    </source>
</evidence>
<dbReference type="InterPro" id="IPR053204">
    <property type="entry name" value="Oxopyrrolidines_Biosynth-assoc"/>
</dbReference>
<dbReference type="RefSeq" id="XP_064659537.1">
    <property type="nucleotide sequence ID" value="XM_064802176.1"/>
</dbReference>
<dbReference type="Proteomes" id="UP001337655">
    <property type="component" value="Unassembled WGS sequence"/>
</dbReference>
<name>A0AAV9PAG3_9PEZI</name>
<dbReference type="PANTHER" id="PTHR38797">
    <property type="entry name" value="NUCLEAR PORE COMPLEX PROTEIN NUP85-RELATED"/>
    <property type="match status" value="1"/>
</dbReference>
<accession>A0AAV9PAG3</accession>
<dbReference type="EMBL" id="JAVRRT010000007">
    <property type="protein sequence ID" value="KAK5170339.1"/>
    <property type="molecule type" value="Genomic_DNA"/>
</dbReference>
<dbReference type="AlphaFoldDB" id="A0AAV9PAG3"/>
<keyword evidence="3" id="KW-1185">Reference proteome</keyword>
<sequence length="292" mass="32688">MHHHHHIFHRDHPAENAQRTPTSGLNASEQVLQSEEYTAVINWLSGRTKSVGDALDIFCQPVENKFFQTENAQNVEPLLWRAWQAIVGEAATTPHTSQHKQKLVELMLNLAFRPTLSRGESICEVDGMKVWRDLPIFGWELREAWNFAASGSSDQKSREQWTNVNGFTASLVSALHSKAQDRPDYSLFGLWTLRAALEEPGEIPNVAVAAAAVWLIYAAPALRAFSNQEKSFEGKVAKPGSSFGPEEWRGFSQARWTAWSNNLRDVHMAVSDQPTAGLVKQAVQAMEDAEKQ</sequence>
<dbReference type="Pfam" id="PF12311">
    <property type="entry name" value="DUF3632"/>
    <property type="match status" value="1"/>
</dbReference>
<organism evidence="2 3">
    <name type="scientific">Saxophila tyrrhenica</name>
    <dbReference type="NCBI Taxonomy" id="1690608"/>
    <lineage>
        <taxon>Eukaryota</taxon>
        <taxon>Fungi</taxon>
        <taxon>Dikarya</taxon>
        <taxon>Ascomycota</taxon>
        <taxon>Pezizomycotina</taxon>
        <taxon>Dothideomycetes</taxon>
        <taxon>Dothideomycetidae</taxon>
        <taxon>Mycosphaerellales</taxon>
        <taxon>Extremaceae</taxon>
        <taxon>Saxophila</taxon>
    </lineage>
</organism>
<feature type="region of interest" description="Disordered" evidence="1">
    <location>
        <begin position="1"/>
        <end position="26"/>
    </location>
</feature>
<dbReference type="GeneID" id="89926270"/>
<evidence type="ECO:0000256" key="1">
    <source>
        <dbReference type="SAM" id="MobiDB-lite"/>
    </source>
</evidence>
<dbReference type="InterPro" id="IPR022085">
    <property type="entry name" value="OpdG"/>
</dbReference>
<gene>
    <name evidence="2" type="ORF">LTR77_004926</name>
</gene>
<feature type="compositionally biased region" description="Polar residues" evidence="1">
    <location>
        <begin position="17"/>
        <end position="26"/>
    </location>
</feature>
<evidence type="ECO:0000313" key="2">
    <source>
        <dbReference type="EMBL" id="KAK5170339.1"/>
    </source>
</evidence>
<dbReference type="PANTHER" id="PTHR38797:SF4">
    <property type="entry name" value="NUCLEAR PORE COMPLEX PROTEIN NUP85"/>
    <property type="match status" value="1"/>
</dbReference>